<keyword evidence="2" id="KW-0255">Endonuclease</keyword>
<dbReference type="InterPro" id="IPR041685">
    <property type="entry name" value="AAA_GajA/Old/RecF-like"/>
</dbReference>
<reference evidence="2 3" key="1">
    <citation type="submission" date="2016-10" db="EMBL/GenBank/DDBJ databases">
        <authorList>
            <person name="de Groot N.N."/>
        </authorList>
    </citation>
    <scope>NUCLEOTIDE SEQUENCE [LARGE SCALE GENOMIC DNA]</scope>
    <source>
        <strain evidence="2 3">CGMCC 1.9167</strain>
    </source>
</reference>
<proteinExistence type="predicted"/>
<gene>
    <name evidence="2" type="ORF">SAMN05216203_2022</name>
</gene>
<keyword evidence="2" id="KW-0540">Nuclease</keyword>
<dbReference type="PANTHER" id="PTHR43581:SF4">
    <property type="entry name" value="ATP_GTP PHOSPHATASE"/>
    <property type="match status" value="1"/>
</dbReference>
<dbReference type="AlphaFoldDB" id="A0A1I6IA02"/>
<dbReference type="PANTHER" id="PTHR43581">
    <property type="entry name" value="ATP/GTP PHOSPHATASE"/>
    <property type="match status" value="1"/>
</dbReference>
<dbReference type="Gene3D" id="3.40.50.300">
    <property type="entry name" value="P-loop containing nucleotide triphosphate hydrolases"/>
    <property type="match status" value="1"/>
</dbReference>
<dbReference type="RefSeq" id="WP_092011663.1">
    <property type="nucleotide sequence ID" value="NZ_FOYW01000001.1"/>
</dbReference>
<dbReference type="SUPFAM" id="SSF52540">
    <property type="entry name" value="P-loop containing nucleoside triphosphate hydrolases"/>
    <property type="match status" value="1"/>
</dbReference>
<evidence type="ECO:0000313" key="3">
    <source>
        <dbReference type="Proteomes" id="UP000198644"/>
    </source>
</evidence>
<protein>
    <submittedName>
        <fullName evidence="2">Predicted ATP-dependent endonuclease of the OLD family, contains P-loop ATPase and TOPRIM domains</fullName>
    </submittedName>
</protein>
<sequence>MKLIEIRVRNFRSIEAEQHFPVPGRMTLVGPNNSGKTNLLRAIQVLFTGQANSYGYTRENDLTFGVGKARTSITATFDGDPETEKEIYDSVDELHELQGTTRTSSHLNLTLYFTDTDTPVYSFFPNIKRPKPGAQAAQYSRTHIALLNRIIGMFSLHYVPSAKSIDQIYLELLTPFLRRKVSKVIEPHLSEINQSLDEAADALNTELKSAKLSEYEASFSLPGQSIEALVSGFDFMISDPQKTPIHEKGMGIQSTALLAAFRWITKQEKSEGREVLWLLEEPESYLHPDLAGNCNSILENLAKDATVIKTTHSMAFVPQDPNYVSGTRLNSKNRTEVESYKTFSEAVSAIRCALGIKFGDFYNLALFNIFVEGPTDREIFGWVLDNLPDETYPLPFVRQSKFEDFGGVKHLSGFLRATYQFIRQEYACVAVFDGDDAGEKERRDLQAYFGQRSIPFEANKNFVSVRSRFAIEGLFPDDWITNIYEEHASWFDSFAVDAGGELEPFKVKDSKKSQMQAKLISFAEADNSLDWASRFINVFQVIDSALSSLHKNLAKQ</sequence>
<evidence type="ECO:0000313" key="2">
    <source>
        <dbReference type="EMBL" id="SFR63595.1"/>
    </source>
</evidence>
<organism evidence="2 3">
    <name type="scientific">Marinobacter daqiaonensis</name>
    <dbReference type="NCBI Taxonomy" id="650891"/>
    <lineage>
        <taxon>Bacteria</taxon>
        <taxon>Pseudomonadati</taxon>
        <taxon>Pseudomonadota</taxon>
        <taxon>Gammaproteobacteria</taxon>
        <taxon>Pseudomonadales</taxon>
        <taxon>Marinobacteraceae</taxon>
        <taxon>Marinobacter</taxon>
    </lineage>
</organism>
<dbReference type="STRING" id="650891.SAMN05216203_2022"/>
<keyword evidence="3" id="KW-1185">Reference proteome</keyword>
<dbReference type="EMBL" id="FOYW01000001">
    <property type="protein sequence ID" value="SFR63595.1"/>
    <property type="molecule type" value="Genomic_DNA"/>
</dbReference>
<name>A0A1I6IA02_9GAMM</name>
<dbReference type="Pfam" id="PF13175">
    <property type="entry name" value="AAA_15"/>
    <property type="match status" value="2"/>
</dbReference>
<feature type="domain" description="Endonuclease GajA/Old nuclease/RecF-like AAA" evidence="1">
    <location>
        <begin position="1"/>
        <end position="113"/>
    </location>
</feature>
<dbReference type="OrthoDB" id="3322489at2"/>
<dbReference type="GO" id="GO:0004519">
    <property type="term" value="F:endonuclease activity"/>
    <property type="evidence" value="ECO:0007669"/>
    <property type="project" value="UniProtKB-KW"/>
</dbReference>
<dbReference type="InterPro" id="IPR027417">
    <property type="entry name" value="P-loop_NTPase"/>
</dbReference>
<dbReference type="InterPro" id="IPR051396">
    <property type="entry name" value="Bact_Antivir_Def_Nuclease"/>
</dbReference>
<dbReference type="Proteomes" id="UP000198644">
    <property type="component" value="Unassembled WGS sequence"/>
</dbReference>
<evidence type="ECO:0000259" key="1">
    <source>
        <dbReference type="Pfam" id="PF13175"/>
    </source>
</evidence>
<feature type="domain" description="Endonuclease GajA/Old nuclease/RecF-like AAA" evidence="1">
    <location>
        <begin position="163"/>
        <end position="317"/>
    </location>
</feature>
<accession>A0A1I6IA02</accession>
<keyword evidence="2" id="KW-0378">Hydrolase</keyword>